<dbReference type="Proteomes" id="UP001501627">
    <property type="component" value="Unassembled WGS sequence"/>
</dbReference>
<dbReference type="InterPro" id="IPR005829">
    <property type="entry name" value="Sugar_transporter_CS"/>
</dbReference>
<dbReference type="EMBL" id="BAABBP010000033">
    <property type="protein sequence ID" value="GAA4003135.1"/>
    <property type="molecule type" value="Genomic_DNA"/>
</dbReference>
<keyword evidence="10" id="KW-1185">Reference proteome</keyword>
<comment type="similarity">
    <text evidence="2">Belongs to the major facilitator superfamily. Sugar transporter (TC 2.A.1.1) family.</text>
</comment>
<keyword evidence="4 7" id="KW-0812">Transmembrane</keyword>
<feature type="domain" description="Major facilitator superfamily (MFS) profile" evidence="8">
    <location>
        <begin position="1"/>
        <end position="233"/>
    </location>
</feature>
<organism evidence="9 10">
    <name type="scientific">Comamonas faecalis</name>
    <dbReference type="NCBI Taxonomy" id="1387849"/>
    <lineage>
        <taxon>Bacteria</taxon>
        <taxon>Pseudomonadati</taxon>
        <taxon>Pseudomonadota</taxon>
        <taxon>Betaproteobacteria</taxon>
        <taxon>Burkholderiales</taxon>
        <taxon>Comamonadaceae</taxon>
        <taxon>Comamonas</taxon>
    </lineage>
</organism>
<dbReference type="InterPro" id="IPR005828">
    <property type="entry name" value="MFS_sugar_transport-like"/>
</dbReference>
<feature type="transmembrane region" description="Helical" evidence="7">
    <location>
        <begin position="6"/>
        <end position="30"/>
    </location>
</feature>
<evidence type="ECO:0000256" key="7">
    <source>
        <dbReference type="SAM" id="Phobius"/>
    </source>
</evidence>
<keyword evidence="6 7" id="KW-0472">Membrane</keyword>
<comment type="subcellular location">
    <subcellularLocation>
        <location evidence="1">Membrane</location>
        <topology evidence="1">Multi-pass membrane protein</topology>
    </subcellularLocation>
</comment>
<evidence type="ECO:0000313" key="10">
    <source>
        <dbReference type="Proteomes" id="UP001501627"/>
    </source>
</evidence>
<feature type="transmembrane region" description="Helical" evidence="7">
    <location>
        <begin position="71"/>
        <end position="89"/>
    </location>
</feature>
<dbReference type="RefSeq" id="WP_344869867.1">
    <property type="nucleotide sequence ID" value="NZ_BAABBP010000033.1"/>
</dbReference>
<sequence length="233" mass="24992">MESGTAIFLLRFLIGIGVGIEYPVASALLVELLPNKHRGPRLAMLTILWFAGAALAYIAGNAIMAMAGPKAWHWALASPALLGLPLLLVRLGTPESARWLVSKDRASEADRVIKRVYGDSFSIANMPAASADKKVSLGTLLKSGYPRRHSKTDAGAAWRLPSASTDLPEAIHTIRWHAELIDKAYDHTAAHRARRAGAGGARGHRRGRAGAAVVLNQDHLDRRTAGMIARCSA</sequence>
<dbReference type="PANTHER" id="PTHR23511">
    <property type="entry name" value="SYNAPTIC VESICLE GLYCOPROTEIN 2"/>
    <property type="match status" value="1"/>
</dbReference>
<reference evidence="10" key="1">
    <citation type="journal article" date="2019" name="Int. J. Syst. Evol. Microbiol.">
        <title>The Global Catalogue of Microorganisms (GCM) 10K type strain sequencing project: providing services to taxonomists for standard genome sequencing and annotation.</title>
        <authorList>
            <consortium name="The Broad Institute Genomics Platform"/>
            <consortium name="The Broad Institute Genome Sequencing Center for Infectious Disease"/>
            <person name="Wu L."/>
            <person name="Ma J."/>
        </authorList>
    </citation>
    <scope>NUCLEOTIDE SEQUENCE [LARGE SCALE GENOMIC DNA]</scope>
    <source>
        <strain evidence="10">JCM 17561</strain>
    </source>
</reference>
<dbReference type="PANTHER" id="PTHR23511:SF34">
    <property type="entry name" value="SYNAPTIC VESICLE GLYCOPROTEIN 2"/>
    <property type="match status" value="1"/>
</dbReference>
<evidence type="ECO:0000256" key="4">
    <source>
        <dbReference type="ARBA" id="ARBA00022692"/>
    </source>
</evidence>
<dbReference type="InterPro" id="IPR036259">
    <property type="entry name" value="MFS_trans_sf"/>
</dbReference>
<comment type="caution">
    <text evidence="9">The sequence shown here is derived from an EMBL/GenBank/DDBJ whole genome shotgun (WGS) entry which is preliminary data.</text>
</comment>
<dbReference type="PROSITE" id="PS50850">
    <property type="entry name" value="MFS"/>
    <property type="match status" value="1"/>
</dbReference>
<dbReference type="Gene3D" id="1.20.1250.20">
    <property type="entry name" value="MFS general substrate transporter like domains"/>
    <property type="match status" value="1"/>
</dbReference>
<evidence type="ECO:0000256" key="6">
    <source>
        <dbReference type="ARBA" id="ARBA00023136"/>
    </source>
</evidence>
<evidence type="ECO:0000313" key="9">
    <source>
        <dbReference type="EMBL" id="GAA4003135.1"/>
    </source>
</evidence>
<gene>
    <name evidence="9" type="ORF">GCM10022279_28810</name>
</gene>
<dbReference type="InterPro" id="IPR020846">
    <property type="entry name" value="MFS_dom"/>
</dbReference>
<protein>
    <recommendedName>
        <fullName evidence="8">Major facilitator superfamily (MFS) profile domain-containing protein</fullName>
    </recommendedName>
</protein>
<dbReference type="SUPFAM" id="SSF103473">
    <property type="entry name" value="MFS general substrate transporter"/>
    <property type="match status" value="1"/>
</dbReference>
<dbReference type="Pfam" id="PF00083">
    <property type="entry name" value="Sugar_tr"/>
    <property type="match status" value="1"/>
</dbReference>
<evidence type="ECO:0000256" key="3">
    <source>
        <dbReference type="ARBA" id="ARBA00022448"/>
    </source>
</evidence>
<dbReference type="PROSITE" id="PS00217">
    <property type="entry name" value="SUGAR_TRANSPORT_2"/>
    <property type="match status" value="1"/>
</dbReference>
<evidence type="ECO:0000256" key="1">
    <source>
        <dbReference type="ARBA" id="ARBA00004141"/>
    </source>
</evidence>
<evidence type="ECO:0000256" key="5">
    <source>
        <dbReference type="ARBA" id="ARBA00022989"/>
    </source>
</evidence>
<accession>A0ABP7RW92</accession>
<evidence type="ECO:0000256" key="2">
    <source>
        <dbReference type="ARBA" id="ARBA00010992"/>
    </source>
</evidence>
<proteinExistence type="inferred from homology"/>
<evidence type="ECO:0000259" key="8">
    <source>
        <dbReference type="PROSITE" id="PS50850"/>
    </source>
</evidence>
<keyword evidence="3" id="KW-0813">Transport</keyword>
<feature type="transmembrane region" description="Helical" evidence="7">
    <location>
        <begin position="42"/>
        <end position="65"/>
    </location>
</feature>
<keyword evidence="5 7" id="KW-1133">Transmembrane helix</keyword>
<name>A0ABP7RW92_9BURK</name>